<dbReference type="Proteomes" id="UP000619479">
    <property type="component" value="Unassembled WGS sequence"/>
</dbReference>
<proteinExistence type="predicted"/>
<evidence type="ECO:0000313" key="2">
    <source>
        <dbReference type="Proteomes" id="UP000619479"/>
    </source>
</evidence>
<gene>
    <name evidence="1" type="ORF">Acy02nite_17850</name>
</gene>
<protein>
    <submittedName>
        <fullName evidence="1">Uncharacterized protein</fullName>
    </submittedName>
</protein>
<organism evidence="1 2">
    <name type="scientific">Actinoplanes cyaneus</name>
    <dbReference type="NCBI Taxonomy" id="52696"/>
    <lineage>
        <taxon>Bacteria</taxon>
        <taxon>Bacillati</taxon>
        <taxon>Actinomycetota</taxon>
        <taxon>Actinomycetes</taxon>
        <taxon>Micromonosporales</taxon>
        <taxon>Micromonosporaceae</taxon>
        <taxon>Actinoplanes</taxon>
    </lineage>
</organism>
<dbReference type="RefSeq" id="WP_203739345.1">
    <property type="nucleotide sequence ID" value="NZ_BAAAUC010000031.1"/>
</dbReference>
<dbReference type="AlphaFoldDB" id="A0A919M607"/>
<reference evidence="1" key="1">
    <citation type="submission" date="2021-01" db="EMBL/GenBank/DDBJ databases">
        <title>Whole genome shotgun sequence of Actinoplanes cyaneus NBRC 14990.</title>
        <authorList>
            <person name="Komaki H."/>
            <person name="Tamura T."/>
        </authorList>
    </citation>
    <scope>NUCLEOTIDE SEQUENCE</scope>
    <source>
        <strain evidence="1">NBRC 14990</strain>
    </source>
</reference>
<dbReference type="EMBL" id="BOMH01000014">
    <property type="protein sequence ID" value="GID63904.1"/>
    <property type="molecule type" value="Genomic_DNA"/>
</dbReference>
<name>A0A919M607_9ACTN</name>
<evidence type="ECO:0000313" key="1">
    <source>
        <dbReference type="EMBL" id="GID63904.1"/>
    </source>
</evidence>
<accession>A0A919M607</accession>
<comment type="caution">
    <text evidence="1">The sequence shown here is derived from an EMBL/GenBank/DDBJ whole genome shotgun (WGS) entry which is preliminary data.</text>
</comment>
<keyword evidence="2" id="KW-1185">Reference proteome</keyword>
<sequence>MATIVEIHVPLTPAADLEPGVYPFPWIERVEDFLIEIEEEGTAETYDEGEEFGGAYVFFLAGADEEALLSVASRVATFDGVPTGAFAMITDSQAPSMGMGRRIDLPTA</sequence>